<dbReference type="Pfam" id="PF00622">
    <property type="entry name" value="SPRY"/>
    <property type="match status" value="1"/>
</dbReference>
<dbReference type="PROSITE" id="PS50188">
    <property type="entry name" value="B302_SPRY"/>
    <property type="match status" value="1"/>
</dbReference>
<dbReference type="OrthoDB" id="258495at2759"/>
<accession>A0A6J8CZQ1</accession>
<dbReference type="EMBL" id="CACVKT020006376">
    <property type="protein sequence ID" value="CAC5401066.1"/>
    <property type="molecule type" value="Genomic_DNA"/>
</dbReference>
<dbReference type="PANTHER" id="PTHR13363">
    <property type="entry name" value="RING FINGER AND SRY DOMAIN-CONTAINING"/>
    <property type="match status" value="1"/>
</dbReference>
<evidence type="ECO:0000313" key="5">
    <source>
        <dbReference type="EMBL" id="CAC5401066.1"/>
    </source>
</evidence>
<feature type="domain" description="B30.2/SPRY" evidence="4">
    <location>
        <begin position="83"/>
        <end position="265"/>
    </location>
</feature>
<dbReference type="GO" id="GO:0008270">
    <property type="term" value="F:zinc ion binding"/>
    <property type="evidence" value="ECO:0007669"/>
    <property type="project" value="UniProtKB-KW"/>
</dbReference>
<sequence length="787" mass="90055">MIFIKPHLIVVKMAEAAYKGGIYVRSEQDQDTGSEDPYLREILDVVFHHKEEGASAAVYETSKPTGLMNLQYFLGNVLENPKSDSRVKKGNKENTSGRIGPSEVVFDFRSNGGSGIVAVESHRLEVTSCSNFSTIRANCCVFKGKWVYEVMLGSEGMMQIGWCTINCKFFHEEGVGDTVDSYAFDGNRVRKWNKTTQRYGESWTTGDIISCAIDCDEGTVTFYRNGKNMGKAFTNINLGPGYAYFPAVSLAASENLRANFGATPLRYPVEGYRPLQDPPTDDIAKAWYLLDYMENLLPYVNSGDQFPEDTLLKTGDTSLGHHPSKSCTTLLVAAHLFDQLAPLLKNAYIVEQCLIKFLLRINSHVKEEQSLICNMFDLMWSLMQDFEIKGCMESLSVSLLSLYRFSPALPDFKYHKDYLNLLLSILHHQQTRRYLLIIWFELVSNRQPDDKQLSEFVPVIWFELVSNSQPDDKQLSEFVPVIWFELEKDVDKSIKEENDRNKQKYFKSCDQLQNAVQVRFCWDKFQEEDPCRFVKTSDAYIPIHQFWSETIDYFEFQRCGGLISHVNRMLGSEVNKAQGLSAAGSEQKLSLMSSAVSKRSDDYPALEMPSGNSLMELLDGLVMMYHIAAHKSLMELLDGLVMMYHIAAHKQLGKRCNLRDNMKEFVESLQDTQEKINRCPPDEDAGIREELNRAYKVFHNKIEEQSRKMAWVTAVTYSKTKRSDVEWLLKVVLQTIKRAAGYKLLFQYVPEYYILTAINAFNALFNFFHPTVPFESLDSKNRLNSVN</sequence>
<keyword evidence="3" id="KW-0862">Zinc</keyword>
<dbReference type="GO" id="GO:0004842">
    <property type="term" value="F:ubiquitin-protein transferase activity"/>
    <property type="evidence" value="ECO:0007669"/>
    <property type="project" value="InterPro"/>
</dbReference>
<evidence type="ECO:0000256" key="2">
    <source>
        <dbReference type="ARBA" id="ARBA00022771"/>
    </source>
</evidence>
<proteinExistence type="predicted"/>
<evidence type="ECO:0000259" key="4">
    <source>
        <dbReference type="PROSITE" id="PS50188"/>
    </source>
</evidence>
<dbReference type="Gene3D" id="2.60.120.920">
    <property type="match status" value="1"/>
</dbReference>
<evidence type="ECO:0000256" key="3">
    <source>
        <dbReference type="ARBA" id="ARBA00022833"/>
    </source>
</evidence>
<dbReference type="GO" id="GO:0005737">
    <property type="term" value="C:cytoplasm"/>
    <property type="evidence" value="ECO:0007669"/>
    <property type="project" value="TreeGrafter"/>
</dbReference>
<gene>
    <name evidence="5" type="ORF">MCOR_35195</name>
</gene>
<protein>
    <recommendedName>
        <fullName evidence="4">B30.2/SPRY domain-containing protein</fullName>
    </recommendedName>
</protein>
<dbReference type="PANTHER" id="PTHR13363:SF5">
    <property type="entry name" value="E3 UBIQUITIN-PROTEIN LIGASE RNF123"/>
    <property type="match status" value="1"/>
</dbReference>
<evidence type="ECO:0000256" key="1">
    <source>
        <dbReference type="ARBA" id="ARBA00022723"/>
    </source>
</evidence>
<dbReference type="SUPFAM" id="SSF49899">
    <property type="entry name" value="Concanavalin A-like lectins/glucanases"/>
    <property type="match status" value="1"/>
</dbReference>
<dbReference type="InterPro" id="IPR003877">
    <property type="entry name" value="SPRY_dom"/>
</dbReference>
<dbReference type="InterPro" id="IPR043136">
    <property type="entry name" value="B30.2/SPRY_sf"/>
</dbReference>
<dbReference type="InterPro" id="IPR013320">
    <property type="entry name" value="ConA-like_dom_sf"/>
</dbReference>
<dbReference type="GO" id="GO:0051603">
    <property type="term" value="P:proteolysis involved in protein catabolic process"/>
    <property type="evidence" value="ECO:0007669"/>
    <property type="project" value="TreeGrafter"/>
</dbReference>
<dbReference type="AlphaFoldDB" id="A0A6J8CZQ1"/>
<dbReference type="InterPro" id="IPR045129">
    <property type="entry name" value="RNF123/RKP/RSPRY1"/>
</dbReference>
<dbReference type="Proteomes" id="UP000507470">
    <property type="component" value="Unassembled WGS sequence"/>
</dbReference>
<keyword evidence="6" id="KW-1185">Reference proteome</keyword>
<keyword evidence="2" id="KW-0863">Zinc-finger</keyword>
<name>A0A6J8CZQ1_MYTCO</name>
<evidence type="ECO:0000313" key="6">
    <source>
        <dbReference type="Proteomes" id="UP000507470"/>
    </source>
</evidence>
<keyword evidence="1" id="KW-0479">Metal-binding</keyword>
<organism evidence="5 6">
    <name type="scientific">Mytilus coruscus</name>
    <name type="common">Sea mussel</name>
    <dbReference type="NCBI Taxonomy" id="42192"/>
    <lineage>
        <taxon>Eukaryota</taxon>
        <taxon>Metazoa</taxon>
        <taxon>Spiralia</taxon>
        <taxon>Lophotrochozoa</taxon>
        <taxon>Mollusca</taxon>
        <taxon>Bivalvia</taxon>
        <taxon>Autobranchia</taxon>
        <taxon>Pteriomorphia</taxon>
        <taxon>Mytilida</taxon>
        <taxon>Mytiloidea</taxon>
        <taxon>Mytilidae</taxon>
        <taxon>Mytilinae</taxon>
        <taxon>Mytilus</taxon>
    </lineage>
</organism>
<dbReference type="InterPro" id="IPR001870">
    <property type="entry name" value="B30.2/SPRY"/>
</dbReference>
<dbReference type="SMART" id="SM00449">
    <property type="entry name" value="SPRY"/>
    <property type="match status" value="1"/>
</dbReference>
<reference evidence="5 6" key="1">
    <citation type="submission" date="2020-06" db="EMBL/GenBank/DDBJ databases">
        <authorList>
            <person name="Li R."/>
            <person name="Bekaert M."/>
        </authorList>
    </citation>
    <scope>NUCLEOTIDE SEQUENCE [LARGE SCALE GENOMIC DNA]</scope>
    <source>
        <strain evidence="6">wild</strain>
    </source>
</reference>